<dbReference type="InterPro" id="IPR035904">
    <property type="entry name" value="Chorismate_synth_AroC_sf"/>
</dbReference>
<evidence type="ECO:0000256" key="2">
    <source>
        <dbReference type="ARBA" id="ARBA00008014"/>
    </source>
</evidence>
<dbReference type="GO" id="GO:0008652">
    <property type="term" value="P:amino acid biosynthetic process"/>
    <property type="evidence" value="ECO:0007669"/>
    <property type="project" value="UniProtKB-KW"/>
</dbReference>
<comment type="catalytic activity">
    <reaction evidence="11">
        <text>5-O-(1-carboxyvinyl)-3-phosphoshikimate = chorismate + phosphate</text>
        <dbReference type="Rhea" id="RHEA:21020"/>
        <dbReference type="ChEBI" id="CHEBI:29748"/>
        <dbReference type="ChEBI" id="CHEBI:43474"/>
        <dbReference type="ChEBI" id="CHEBI:57701"/>
        <dbReference type="EC" id="4.2.3.5"/>
    </reaction>
</comment>
<evidence type="ECO:0000256" key="8">
    <source>
        <dbReference type="ARBA" id="ARBA00022857"/>
    </source>
</evidence>
<dbReference type="GO" id="GO:0010181">
    <property type="term" value="F:FMN binding"/>
    <property type="evidence" value="ECO:0007669"/>
    <property type="project" value="TreeGrafter"/>
</dbReference>
<name>A0A8J6TQW3_9FIRM</name>
<protein>
    <recommendedName>
        <fullName evidence="3 11">Chorismate synthase</fullName>
        <shortName evidence="11">CS</shortName>
        <ecNumber evidence="3 11">4.2.3.5</ecNumber>
    </recommendedName>
    <alternativeName>
        <fullName evidence="11">5-enolpyruvylshikimate-3-phosphate phospholyase</fullName>
    </alternativeName>
</protein>
<evidence type="ECO:0000256" key="7">
    <source>
        <dbReference type="ARBA" id="ARBA00022827"/>
    </source>
</evidence>
<dbReference type="Gene3D" id="3.60.150.10">
    <property type="entry name" value="Chorismate synthase AroC"/>
    <property type="match status" value="1"/>
</dbReference>
<dbReference type="InterPro" id="IPR000453">
    <property type="entry name" value="Chorismate_synth"/>
</dbReference>
<dbReference type="PIRSF" id="PIRSF001456">
    <property type="entry name" value="Chorismate_synth"/>
    <property type="match status" value="1"/>
</dbReference>
<evidence type="ECO:0000256" key="6">
    <source>
        <dbReference type="ARBA" id="ARBA00022643"/>
    </source>
</evidence>
<dbReference type="GO" id="GO:0004107">
    <property type="term" value="F:chorismate synthase activity"/>
    <property type="evidence" value="ECO:0007669"/>
    <property type="project" value="UniProtKB-UniRule"/>
</dbReference>
<comment type="caution">
    <text evidence="12">The sequence shown here is derived from an EMBL/GenBank/DDBJ whole genome shotgun (WGS) entry which is preliminary data.</text>
</comment>
<feature type="binding site" evidence="11">
    <location>
        <begin position="304"/>
        <end position="308"/>
    </location>
    <ligand>
        <name>FMN</name>
        <dbReference type="ChEBI" id="CHEBI:58210"/>
    </ligand>
</feature>
<evidence type="ECO:0000256" key="10">
    <source>
        <dbReference type="ARBA" id="ARBA00023239"/>
    </source>
</evidence>
<evidence type="ECO:0000313" key="13">
    <source>
        <dbReference type="Proteomes" id="UP000632659"/>
    </source>
</evidence>
<dbReference type="Proteomes" id="UP000632659">
    <property type="component" value="Unassembled WGS sequence"/>
</dbReference>
<comment type="similarity">
    <text evidence="2 11">Belongs to the chorismate synthase family.</text>
</comment>
<evidence type="ECO:0000313" key="12">
    <source>
        <dbReference type="EMBL" id="MBC8609821.1"/>
    </source>
</evidence>
<dbReference type="RefSeq" id="WP_093988247.1">
    <property type="nucleotide sequence ID" value="NZ_FYDD01000003.1"/>
</dbReference>
<comment type="caution">
    <text evidence="11">Lacks conserved residue(s) required for the propagation of feature annotation.</text>
</comment>
<keyword evidence="7 11" id="KW-0274">FAD</keyword>
<comment type="subunit">
    <text evidence="11">Homotetramer.</text>
</comment>
<feature type="binding site" evidence="11">
    <location>
        <position position="331"/>
    </location>
    <ligand>
        <name>FMN</name>
        <dbReference type="ChEBI" id="CHEBI:58210"/>
    </ligand>
</feature>
<comment type="function">
    <text evidence="11">Catalyzes the anti-1,4-elimination of the C-3 phosphate and the C-6 proR hydrogen from 5-enolpyruvylshikimate-3-phosphate (EPSP) to yield chorismate, which is the branch point compound that serves as the starting substrate for the three terminal pathways of aromatic amino acid biosynthesis. This reaction introduces a second double bond into the aromatic ring system.</text>
</comment>
<dbReference type="OrthoDB" id="9771806at2"/>
<keyword evidence="6 11" id="KW-0288">FMN</keyword>
<keyword evidence="9 11" id="KW-0057">Aromatic amino acid biosynthesis</keyword>
<dbReference type="PANTHER" id="PTHR21085">
    <property type="entry name" value="CHORISMATE SYNTHASE"/>
    <property type="match status" value="1"/>
</dbReference>
<comment type="cofactor">
    <cofactor evidence="11">
        <name>FMNH2</name>
        <dbReference type="ChEBI" id="CHEBI:57618"/>
    </cofactor>
    <text evidence="11">Reduced FMN (FMNH(2)).</text>
</comment>
<dbReference type="UniPathway" id="UPA00053">
    <property type="reaction ID" value="UER00090"/>
</dbReference>
<dbReference type="Pfam" id="PF01264">
    <property type="entry name" value="Chorismate_synt"/>
    <property type="match status" value="1"/>
</dbReference>
<keyword evidence="8 11" id="KW-0521">NADP</keyword>
<dbReference type="NCBIfam" id="TIGR00033">
    <property type="entry name" value="aroC"/>
    <property type="match status" value="1"/>
</dbReference>
<dbReference type="GO" id="GO:0009423">
    <property type="term" value="P:chorismate biosynthetic process"/>
    <property type="evidence" value="ECO:0007669"/>
    <property type="project" value="UniProtKB-UniRule"/>
</dbReference>
<organism evidence="12 13">
    <name type="scientific">Massiliimalia timonensis</name>
    <dbReference type="NCBI Taxonomy" id="1987501"/>
    <lineage>
        <taxon>Bacteria</taxon>
        <taxon>Bacillati</taxon>
        <taxon>Bacillota</taxon>
        <taxon>Clostridia</taxon>
        <taxon>Eubacteriales</taxon>
        <taxon>Oscillospiraceae</taxon>
        <taxon>Massiliimalia</taxon>
    </lineage>
</organism>
<feature type="binding site" evidence="11">
    <location>
        <position position="289"/>
    </location>
    <ligand>
        <name>FMN</name>
        <dbReference type="ChEBI" id="CHEBI:58210"/>
    </ligand>
</feature>
<dbReference type="PANTHER" id="PTHR21085:SF0">
    <property type="entry name" value="CHORISMATE SYNTHASE"/>
    <property type="match status" value="1"/>
</dbReference>
<evidence type="ECO:0000256" key="9">
    <source>
        <dbReference type="ARBA" id="ARBA00023141"/>
    </source>
</evidence>
<proteinExistence type="inferred from homology"/>
<keyword evidence="4 11" id="KW-0028">Amino-acid biosynthesis</keyword>
<dbReference type="EC" id="4.2.3.5" evidence="3 11"/>
<feature type="binding site" evidence="11">
    <location>
        <position position="47"/>
    </location>
    <ligand>
        <name>NADP(+)</name>
        <dbReference type="ChEBI" id="CHEBI:58349"/>
    </ligand>
</feature>
<keyword evidence="5 11" id="KW-0285">Flavoprotein</keyword>
<dbReference type="CDD" id="cd07304">
    <property type="entry name" value="Chorismate_synthase"/>
    <property type="match status" value="1"/>
</dbReference>
<evidence type="ECO:0000256" key="4">
    <source>
        <dbReference type="ARBA" id="ARBA00022605"/>
    </source>
</evidence>
<dbReference type="HAMAP" id="MF_00300">
    <property type="entry name" value="Chorismate_synth"/>
    <property type="match status" value="1"/>
</dbReference>
<dbReference type="SUPFAM" id="SSF103263">
    <property type="entry name" value="Chorismate synthase, AroC"/>
    <property type="match status" value="1"/>
</dbReference>
<evidence type="ECO:0000256" key="3">
    <source>
        <dbReference type="ARBA" id="ARBA00013036"/>
    </source>
</evidence>
<accession>A0A8J6TQW3</accession>
<dbReference type="EMBL" id="JACRTL010000001">
    <property type="protein sequence ID" value="MBC8609821.1"/>
    <property type="molecule type" value="Genomic_DNA"/>
</dbReference>
<feature type="binding site" evidence="11">
    <location>
        <begin position="125"/>
        <end position="127"/>
    </location>
    <ligand>
        <name>FMN</name>
        <dbReference type="ChEBI" id="CHEBI:58210"/>
    </ligand>
</feature>
<sequence>MASIWNNGISLSIFGESHSAAIGVVIDNLPPGKKINMDRVISFMKRRQAKSDGTTTSRIEPDIPEIQSGLVNGVTTGTPLAFLIHNTNVRSQDYQNVQTTVRPGHADYTGNVRYQGANDIRGGGHFSGRLTACMAAAGAVCGQILEEYGVYVAAHLLSVYDIHCNSLDTMSLTKEKLAEIRALPFPVINEVKRLQIIDRINQARLAQNSVGGVVECAAIGMPAGIGSPIFDNLESIISSIIFSIPGVKGIEFGEGFHAAELMGSENNDSFYYDKNTVKTKTNRHGGILGGISSGMPINFRVAMKPTPSISLEQDTIDLAQKKEVRLGIVGRHDPCIAARAVPVVEACCNIALLSAIIKQKGI</sequence>
<gene>
    <name evidence="11 12" type="primary">aroC</name>
    <name evidence="12" type="ORF">H8702_01625</name>
</gene>
<evidence type="ECO:0000256" key="1">
    <source>
        <dbReference type="ARBA" id="ARBA00005044"/>
    </source>
</evidence>
<dbReference type="GO" id="GO:0005829">
    <property type="term" value="C:cytosol"/>
    <property type="evidence" value="ECO:0007669"/>
    <property type="project" value="TreeGrafter"/>
</dbReference>
<evidence type="ECO:0000256" key="11">
    <source>
        <dbReference type="HAMAP-Rule" id="MF_00300"/>
    </source>
</evidence>
<dbReference type="GO" id="GO:0009073">
    <property type="term" value="P:aromatic amino acid family biosynthetic process"/>
    <property type="evidence" value="ECO:0007669"/>
    <property type="project" value="UniProtKB-KW"/>
</dbReference>
<dbReference type="AlphaFoldDB" id="A0A8J6TQW3"/>
<keyword evidence="10 11" id="KW-0456">Lyase</keyword>
<reference evidence="12" key="1">
    <citation type="submission" date="2020-08" db="EMBL/GenBank/DDBJ databases">
        <title>Genome public.</title>
        <authorList>
            <person name="Liu C."/>
            <person name="Sun Q."/>
        </authorList>
    </citation>
    <scope>NUCLEOTIDE SEQUENCE</scope>
    <source>
        <strain evidence="12">NSJ-15</strain>
    </source>
</reference>
<keyword evidence="13" id="KW-1185">Reference proteome</keyword>
<comment type="pathway">
    <text evidence="1 11">Metabolic intermediate biosynthesis; chorismate biosynthesis; chorismate from D-erythrose 4-phosphate and phosphoenolpyruvate: step 7/7.</text>
</comment>
<dbReference type="NCBIfam" id="NF003793">
    <property type="entry name" value="PRK05382.1"/>
    <property type="match status" value="1"/>
</dbReference>
<evidence type="ECO:0000256" key="5">
    <source>
        <dbReference type="ARBA" id="ARBA00022630"/>
    </source>
</evidence>